<accession>A0ABT4A6J9</accession>
<sequence length="262" mass="27968">MNGVVGLETPAGSLALPAPRRLEREPGRAFARVRIGQVPLDMGRLDEVLACIERLVAGGQGGHILTPDVEQVVRAEGDASLREALATAELSLAGGTALVRAAQVIGSPLPEPGVRWLPALVGLASARAWRVLVVADQPGLAEWTACALRDKYGLLAVGVAVEEVPEDGQGPWVDRLCDRLALTRPDLVLVSMATPKQELFCQYAAGRLQPAVVVGTGLALASLLDRPWAPRRRWPLLAAVMAPVRRLFRSLAFLRVVAASRR</sequence>
<dbReference type="EMBL" id="JAPNKA010000001">
    <property type="protein sequence ID" value="MCY1077216.1"/>
    <property type="molecule type" value="Genomic_DNA"/>
</dbReference>
<keyword evidence="2 3" id="KW-0808">Transferase</keyword>
<keyword evidence="4" id="KW-1185">Reference proteome</keyword>
<keyword evidence="1 3" id="KW-0328">Glycosyltransferase</keyword>
<evidence type="ECO:0000256" key="1">
    <source>
        <dbReference type="ARBA" id="ARBA00022676"/>
    </source>
</evidence>
<organism evidence="3 4">
    <name type="scientific">Archangium lansingense</name>
    <dbReference type="NCBI Taxonomy" id="2995310"/>
    <lineage>
        <taxon>Bacteria</taxon>
        <taxon>Pseudomonadati</taxon>
        <taxon>Myxococcota</taxon>
        <taxon>Myxococcia</taxon>
        <taxon>Myxococcales</taxon>
        <taxon>Cystobacterineae</taxon>
        <taxon>Archangiaceae</taxon>
        <taxon>Archangium</taxon>
    </lineage>
</organism>
<gene>
    <name evidence="3" type="ORF">OV287_22355</name>
</gene>
<reference evidence="3 4" key="1">
    <citation type="submission" date="2022-11" db="EMBL/GenBank/DDBJ databases">
        <title>Minimal conservation of predation-associated metabolite biosynthetic gene clusters underscores biosynthetic potential of Myxococcota including descriptions for ten novel species: Archangium lansinium sp. nov., Myxococcus landrumus sp. nov., Nannocystis bai.</title>
        <authorList>
            <person name="Ahearne A."/>
            <person name="Stevens C."/>
            <person name="Phillips K."/>
        </authorList>
    </citation>
    <scope>NUCLEOTIDE SEQUENCE [LARGE SCALE GENOMIC DNA]</scope>
    <source>
        <strain evidence="3 4">MIWBW</strain>
    </source>
</reference>
<dbReference type="PANTHER" id="PTHR34136">
    <property type="match status" value="1"/>
</dbReference>
<dbReference type="PANTHER" id="PTHR34136:SF1">
    <property type="entry name" value="UDP-N-ACETYL-D-MANNOSAMINURONIC ACID TRANSFERASE"/>
    <property type="match status" value="1"/>
</dbReference>
<dbReference type="RefSeq" id="WP_267536062.1">
    <property type="nucleotide sequence ID" value="NZ_JAPNKA010000001.1"/>
</dbReference>
<dbReference type="Pfam" id="PF03808">
    <property type="entry name" value="Glyco_tran_WecG"/>
    <property type="match status" value="1"/>
</dbReference>
<dbReference type="Proteomes" id="UP001207654">
    <property type="component" value="Unassembled WGS sequence"/>
</dbReference>
<proteinExistence type="predicted"/>
<evidence type="ECO:0000313" key="4">
    <source>
        <dbReference type="Proteomes" id="UP001207654"/>
    </source>
</evidence>
<dbReference type="InterPro" id="IPR004629">
    <property type="entry name" value="WecG_TagA_CpsF"/>
</dbReference>
<protein>
    <submittedName>
        <fullName evidence="3">WecB/TagA/CpsF family glycosyltransferase</fullName>
        <ecNumber evidence="3">2.4.1.-</ecNumber>
    </submittedName>
</protein>
<dbReference type="GO" id="GO:0016757">
    <property type="term" value="F:glycosyltransferase activity"/>
    <property type="evidence" value="ECO:0007669"/>
    <property type="project" value="UniProtKB-KW"/>
</dbReference>
<evidence type="ECO:0000256" key="2">
    <source>
        <dbReference type="ARBA" id="ARBA00022679"/>
    </source>
</evidence>
<name>A0ABT4A6J9_9BACT</name>
<dbReference type="EC" id="2.4.1.-" evidence="3"/>
<comment type="caution">
    <text evidence="3">The sequence shown here is derived from an EMBL/GenBank/DDBJ whole genome shotgun (WGS) entry which is preliminary data.</text>
</comment>
<evidence type="ECO:0000313" key="3">
    <source>
        <dbReference type="EMBL" id="MCY1077216.1"/>
    </source>
</evidence>